<keyword evidence="5" id="KW-0067">ATP-binding</keyword>
<dbReference type="SMART" id="SM00562">
    <property type="entry name" value="NDK"/>
    <property type="match status" value="1"/>
</dbReference>
<dbReference type="InterPro" id="IPR034907">
    <property type="entry name" value="NDK-like_dom"/>
</dbReference>
<evidence type="ECO:0000256" key="2">
    <source>
        <dbReference type="ARBA" id="ARBA00022679"/>
    </source>
</evidence>
<evidence type="ECO:0000256" key="7">
    <source>
        <dbReference type="SAM" id="MobiDB-lite"/>
    </source>
</evidence>
<dbReference type="PANTHER" id="PTHR46161:SF3">
    <property type="entry name" value="NUCLEOSIDE DIPHOSPHATE KINASE DDB_G0292928-RELATED"/>
    <property type="match status" value="1"/>
</dbReference>
<sequence length="146" mass="16659">MATKTGFQLTLVMLKPHVTSVPHIVADIRRRIIRNGFYVIRSKKLSIPVADAHEFYREHREKFFFNRLVTFMTSGPCHLHVLAKTDAIRSWRDLMGPTKVYRTIYSHPESIRGTHGLTDTRNATHGSGQSGSKFSCCPVERPLHDA</sequence>
<proteinExistence type="inferred from homology"/>
<evidence type="ECO:0000256" key="4">
    <source>
        <dbReference type="ARBA" id="ARBA00022777"/>
    </source>
</evidence>
<feature type="compositionally biased region" description="Polar residues" evidence="7">
    <location>
        <begin position="117"/>
        <end position="133"/>
    </location>
</feature>
<feature type="binding site" evidence="6">
    <location>
        <position position="15"/>
    </location>
    <ligand>
        <name>ATP</name>
        <dbReference type="ChEBI" id="CHEBI:30616"/>
    </ligand>
</feature>
<dbReference type="Pfam" id="PF00334">
    <property type="entry name" value="NDK"/>
    <property type="match status" value="1"/>
</dbReference>
<evidence type="ECO:0000256" key="1">
    <source>
        <dbReference type="ARBA" id="ARBA00008142"/>
    </source>
</evidence>
<dbReference type="Gene3D" id="3.30.70.141">
    <property type="entry name" value="Nucleoside diphosphate kinase-like domain"/>
    <property type="match status" value="1"/>
</dbReference>
<evidence type="ECO:0000313" key="9">
    <source>
        <dbReference type="EMBL" id="KAL0274541.1"/>
    </source>
</evidence>
<evidence type="ECO:0000256" key="6">
    <source>
        <dbReference type="PROSITE-ProRule" id="PRU00706"/>
    </source>
</evidence>
<dbReference type="SUPFAM" id="SSF54919">
    <property type="entry name" value="Nucleoside diphosphate kinase, NDK"/>
    <property type="match status" value="1"/>
</dbReference>
<feature type="binding site" evidence="6">
    <location>
        <position position="64"/>
    </location>
    <ligand>
        <name>ATP</name>
        <dbReference type="ChEBI" id="CHEBI:30616"/>
    </ligand>
</feature>
<name>A0AAW2HY84_9NEOP</name>
<gene>
    <name evidence="9" type="ORF">PYX00_002642</name>
</gene>
<feature type="binding site" evidence="6">
    <location>
        <position position="122"/>
    </location>
    <ligand>
        <name>ATP</name>
        <dbReference type="ChEBI" id="CHEBI:30616"/>
    </ligand>
</feature>
<dbReference type="GO" id="GO:0016301">
    <property type="term" value="F:kinase activity"/>
    <property type="evidence" value="ECO:0007669"/>
    <property type="project" value="UniProtKB-KW"/>
</dbReference>
<keyword evidence="4" id="KW-0418">Kinase</keyword>
<organism evidence="9">
    <name type="scientific">Menopon gallinae</name>
    <name type="common">poultry shaft louse</name>
    <dbReference type="NCBI Taxonomy" id="328185"/>
    <lineage>
        <taxon>Eukaryota</taxon>
        <taxon>Metazoa</taxon>
        <taxon>Ecdysozoa</taxon>
        <taxon>Arthropoda</taxon>
        <taxon>Hexapoda</taxon>
        <taxon>Insecta</taxon>
        <taxon>Pterygota</taxon>
        <taxon>Neoptera</taxon>
        <taxon>Paraneoptera</taxon>
        <taxon>Psocodea</taxon>
        <taxon>Troctomorpha</taxon>
        <taxon>Phthiraptera</taxon>
        <taxon>Amblycera</taxon>
        <taxon>Menoponidae</taxon>
        <taxon>Menopon</taxon>
    </lineage>
</organism>
<protein>
    <recommendedName>
        <fullName evidence="8">Nucleoside diphosphate kinase-like domain-containing protein</fullName>
    </recommendedName>
</protein>
<dbReference type="GO" id="GO:0005524">
    <property type="term" value="F:ATP binding"/>
    <property type="evidence" value="ECO:0007669"/>
    <property type="project" value="UniProtKB-KW"/>
</dbReference>
<feature type="binding site" evidence="6">
    <location>
        <position position="92"/>
    </location>
    <ligand>
        <name>ATP</name>
        <dbReference type="ChEBI" id="CHEBI:30616"/>
    </ligand>
</feature>
<evidence type="ECO:0000256" key="5">
    <source>
        <dbReference type="ARBA" id="ARBA00022840"/>
    </source>
</evidence>
<feature type="active site" description="Pros-phosphohistidine intermediate" evidence="6">
    <location>
        <position position="125"/>
    </location>
</feature>
<keyword evidence="2" id="KW-0808">Transferase</keyword>
<reference evidence="9" key="1">
    <citation type="journal article" date="2024" name="Gigascience">
        <title>Chromosome-level genome of the poultry shaft louse Menopon gallinae provides insight into the host-switching and adaptive evolution of parasitic lice.</title>
        <authorList>
            <person name="Xu Y."/>
            <person name="Ma L."/>
            <person name="Liu S."/>
            <person name="Liang Y."/>
            <person name="Liu Q."/>
            <person name="He Z."/>
            <person name="Tian L."/>
            <person name="Duan Y."/>
            <person name="Cai W."/>
            <person name="Li H."/>
            <person name="Song F."/>
        </authorList>
    </citation>
    <scope>NUCLEOTIDE SEQUENCE</scope>
    <source>
        <strain evidence="9">Cailab_2023a</strain>
    </source>
</reference>
<dbReference type="AlphaFoldDB" id="A0AAW2HY84"/>
<feature type="region of interest" description="Disordered" evidence="7">
    <location>
        <begin position="112"/>
        <end position="136"/>
    </location>
</feature>
<feature type="domain" description="Nucleoside diphosphate kinase-like" evidence="8">
    <location>
        <begin position="7"/>
        <end position="138"/>
    </location>
</feature>
<evidence type="ECO:0000256" key="3">
    <source>
        <dbReference type="ARBA" id="ARBA00022741"/>
    </source>
</evidence>
<comment type="similarity">
    <text evidence="1 6">Belongs to the NDK family.</text>
</comment>
<comment type="caution">
    <text evidence="9">The sequence shown here is derived from an EMBL/GenBank/DDBJ whole genome shotgun (WGS) entry which is preliminary data.</text>
</comment>
<feature type="binding site" evidence="6">
    <location>
        <position position="112"/>
    </location>
    <ligand>
        <name>ATP</name>
        <dbReference type="ChEBI" id="CHEBI:30616"/>
    </ligand>
</feature>
<accession>A0AAW2HY84</accession>
<dbReference type="PANTHER" id="PTHR46161">
    <property type="entry name" value="NUCLEOSIDE DIPHOSPHATE KINASE"/>
    <property type="match status" value="1"/>
</dbReference>
<dbReference type="InterPro" id="IPR036850">
    <property type="entry name" value="NDK-like_dom_sf"/>
</dbReference>
<dbReference type="EMBL" id="JARGDH010000002">
    <property type="protein sequence ID" value="KAL0274541.1"/>
    <property type="molecule type" value="Genomic_DNA"/>
</dbReference>
<keyword evidence="3" id="KW-0547">Nucleotide-binding</keyword>
<evidence type="ECO:0000259" key="8">
    <source>
        <dbReference type="SMART" id="SM00562"/>
    </source>
</evidence>
<feature type="binding site" evidence="6">
    <location>
        <position position="98"/>
    </location>
    <ligand>
        <name>ATP</name>
        <dbReference type="ChEBI" id="CHEBI:30616"/>
    </ligand>
</feature>
<dbReference type="PROSITE" id="PS51374">
    <property type="entry name" value="NDPK_LIKE"/>
    <property type="match status" value="1"/>
</dbReference>